<dbReference type="SUPFAM" id="SSF55418">
    <property type="entry name" value="eIF4e-like"/>
    <property type="match status" value="1"/>
</dbReference>
<keyword evidence="3" id="KW-1185">Reference proteome</keyword>
<proteinExistence type="inferred from homology"/>
<dbReference type="Gene3D" id="3.30.760.10">
    <property type="entry name" value="RNA Cap, Translation Initiation Factor Eif4e"/>
    <property type="match status" value="1"/>
</dbReference>
<dbReference type="InterPro" id="IPR023398">
    <property type="entry name" value="TIF_eIF4e-like"/>
</dbReference>
<name>A0A9P5UAJ6_9AGAR</name>
<dbReference type="OrthoDB" id="10067381at2759"/>
<organism evidence="2 3">
    <name type="scientific">Rhodocollybia butyracea</name>
    <dbReference type="NCBI Taxonomy" id="206335"/>
    <lineage>
        <taxon>Eukaryota</taxon>
        <taxon>Fungi</taxon>
        <taxon>Dikarya</taxon>
        <taxon>Basidiomycota</taxon>
        <taxon>Agaricomycotina</taxon>
        <taxon>Agaricomycetes</taxon>
        <taxon>Agaricomycetidae</taxon>
        <taxon>Agaricales</taxon>
        <taxon>Marasmiineae</taxon>
        <taxon>Omphalotaceae</taxon>
        <taxon>Rhodocollybia</taxon>
    </lineage>
</organism>
<dbReference type="AlphaFoldDB" id="A0A9P5UAJ6"/>
<sequence>MNDFLSEYKPSCITSNDMRVEWIAVNRGMHTLDLQRPPLIEEMKISFKSSINSYSPQSRPHPGLSPTVLDELARAYNITSGKWLIFLVVSLIWLQRKKGFAKVSVMKPARRGTLNSGNTRTRSSQSHSCVISVYVGNYLNEDEVMELRADLRSIGVDRRISFKPDAYSHLGIYRNNEWGIPPSRYIL</sequence>
<evidence type="ECO:0000313" key="3">
    <source>
        <dbReference type="Proteomes" id="UP000772434"/>
    </source>
</evidence>
<protein>
    <submittedName>
        <fullName evidence="2">Uncharacterized protein</fullName>
    </submittedName>
</protein>
<gene>
    <name evidence="2" type="ORF">BDP27DRAFT_1319473</name>
</gene>
<reference evidence="2" key="1">
    <citation type="submission" date="2020-11" db="EMBL/GenBank/DDBJ databases">
        <authorList>
            <consortium name="DOE Joint Genome Institute"/>
            <person name="Ahrendt S."/>
            <person name="Riley R."/>
            <person name="Andreopoulos W."/>
            <person name="Labutti K."/>
            <person name="Pangilinan J."/>
            <person name="Ruiz-Duenas F.J."/>
            <person name="Barrasa J.M."/>
            <person name="Sanchez-Garcia M."/>
            <person name="Camarero S."/>
            <person name="Miyauchi S."/>
            <person name="Serrano A."/>
            <person name="Linde D."/>
            <person name="Babiker R."/>
            <person name="Drula E."/>
            <person name="Ayuso-Fernandez I."/>
            <person name="Pacheco R."/>
            <person name="Padilla G."/>
            <person name="Ferreira P."/>
            <person name="Barriuso J."/>
            <person name="Kellner H."/>
            <person name="Castanera R."/>
            <person name="Alfaro M."/>
            <person name="Ramirez L."/>
            <person name="Pisabarro A.G."/>
            <person name="Kuo A."/>
            <person name="Tritt A."/>
            <person name="Lipzen A."/>
            <person name="He G."/>
            <person name="Yan M."/>
            <person name="Ng V."/>
            <person name="Cullen D."/>
            <person name="Martin F."/>
            <person name="Rosso M.-N."/>
            <person name="Henrissat B."/>
            <person name="Hibbett D."/>
            <person name="Martinez A.T."/>
            <person name="Grigoriev I.V."/>
        </authorList>
    </citation>
    <scope>NUCLEOTIDE SEQUENCE</scope>
    <source>
        <strain evidence="2">AH 40177</strain>
    </source>
</reference>
<dbReference type="PANTHER" id="PTHR31977:SF1">
    <property type="entry name" value="UPF0696 PROTEIN C11ORF68"/>
    <property type="match status" value="1"/>
</dbReference>
<dbReference type="EMBL" id="JADNRY010000020">
    <property type="protein sequence ID" value="KAF9073140.1"/>
    <property type="molecule type" value="Genomic_DNA"/>
</dbReference>
<dbReference type="Proteomes" id="UP000772434">
    <property type="component" value="Unassembled WGS sequence"/>
</dbReference>
<accession>A0A9P5UAJ6</accession>
<evidence type="ECO:0000313" key="2">
    <source>
        <dbReference type="EMBL" id="KAF9073140.1"/>
    </source>
</evidence>
<evidence type="ECO:0000256" key="1">
    <source>
        <dbReference type="ARBA" id="ARBA00010568"/>
    </source>
</evidence>
<comment type="similarity">
    <text evidence="1">Belongs to the UPF0696 family.</text>
</comment>
<comment type="caution">
    <text evidence="2">The sequence shown here is derived from an EMBL/GenBank/DDBJ whole genome shotgun (WGS) entry which is preliminary data.</text>
</comment>
<dbReference type="PANTHER" id="PTHR31977">
    <property type="entry name" value="UPF0696 PROTEIN C11ORF68"/>
    <property type="match status" value="1"/>
</dbReference>
<dbReference type="Pfam" id="PF08939">
    <property type="entry name" value="Bles03"/>
    <property type="match status" value="1"/>
</dbReference>
<dbReference type="InterPro" id="IPR015034">
    <property type="entry name" value="Bles03"/>
</dbReference>